<evidence type="ECO:0000313" key="2">
    <source>
        <dbReference type="Proteomes" id="UP000593802"/>
    </source>
</evidence>
<proteinExistence type="predicted"/>
<keyword evidence="2" id="KW-1185">Reference proteome</keyword>
<organism evidence="1 2">
    <name type="scientific">Effusibacillus dendaii</name>
    <dbReference type="NCBI Taxonomy" id="2743772"/>
    <lineage>
        <taxon>Bacteria</taxon>
        <taxon>Bacillati</taxon>
        <taxon>Bacillota</taxon>
        <taxon>Bacilli</taxon>
        <taxon>Bacillales</taxon>
        <taxon>Alicyclobacillaceae</taxon>
        <taxon>Effusibacillus</taxon>
    </lineage>
</organism>
<dbReference type="EMBL" id="AP023366">
    <property type="protein sequence ID" value="BCJ86511.1"/>
    <property type="molecule type" value="Genomic_DNA"/>
</dbReference>
<dbReference type="KEGG" id="eff:skT53_14960"/>
<evidence type="ECO:0000313" key="1">
    <source>
        <dbReference type="EMBL" id="BCJ86511.1"/>
    </source>
</evidence>
<name>A0A7I8DF25_9BACL</name>
<dbReference type="Proteomes" id="UP000593802">
    <property type="component" value="Chromosome"/>
</dbReference>
<gene>
    <name evidence="1" type="ORF">skT53_14960</name>
</gene>
<accession>A0A7I8DF25</accession>
<reference evidence="1 2" key="1">
    <citation type="submission" date="2020-08" db="EMBL/GenBank/DDBJ databases">
        <title>Complete Genome Sequence of Effusibacillus dendaii Strain skT53, Isolated from Farmland soil.</title>
        <authorList>
            <person name="Konishi T."/>
            <person name="Kawasaki H."/>
        </authorList>
    </citation>
    <scope>NUCLEOTIDE SEQUENCE [LARGE SCALE GENOMIC DNA]</scope>
    <source>
        <strain evidence="2">skT53</strain>
    </source>
</reference>
<sequence>MAEQPAWRTVELPEGSDLVKKELFDFQCEKGQFLIELFETMDGKFYAIGTDKDPNAKMVIYGSHVVSDKRIALQTVLEKIDREGTWVD</sequence>
<protein>
    <submittedName>
        <fullName evidence="1">Uncharacterized protein</fullName>
    </submittedName>
</protein>
<dbReference type="RefSeq" id="WP_200760507.1">
    <property type="nucleotide sequence ID" value="NZ_AP023366.1"/>
</dbReference>
<dbReference type="AlphaFoldDB" id="A0A7I8DF25"/>